<evidence type="ECO:0000313" key="1">
    <source>
        <dbReference type="EMBL" id="MDF0592480.1"/>
    </source>
</evidence>
<dbReference type="EMBL" id="JARFPL010000005">
    <property type="protein sequence ID" value="MDF0592480.1"/>
    <property type="molecule type" value="Genomic_DNA"/>
</dbReference>
<accession>A0ABT5XCU3</accession>
<dbReference type="PANTHER" id="PTHR42754">
    <property type="entry name" value="ENDOGLUCANASE"/>
    <property type="match status" value="1"/>
</dbReference>
<gene>
    <name evidence="1" type="ORF">P0O24_02645</name>
</gene>
<name>A0ABT5XCU3_9EURY</name>
<dbReference type="RefSeq" id="WP_316968188.1">
    <property type="nucleotide sequence ID" value="NZ_JARFPL010000005.1"/>
</dbReference>
<reference evidence="1 2" key="1">
    <citation type="submission" date="2023-03" db="EMBL/GenBank/DDBJ databases">
        <title>Whole genome sequencing of Methanotrichaceae archaeon M04Ac.</title>
        <authorList>
            <person name="Khomyakova M.A."/>
            <person name="Merkel A.Y."/>
            <person name="Slobodkin A.I."/>
        </authorList>
    </citation>
    <scope>NUCLEOTIDE SEQUENCE [LARGE SCALE GENOMIC DNA]</scope>
    <source>
        <strain evidence="1 2">M04Ac</strain>
    </source>
</reference>
<sequence>MPRAKKRPSAIGSLLGAALIISMAAQTALGQPPDLQWEKSFGGAGDERGLAIQETRDAGLIATGFTGSKGAGGRDILLIKTDKDGGLEWERTVGGPGRDEGWALVETKEGFVVAGVTDSWGSGKKDLLLVNTDSEGYEKWKKSFGGAGDDWGVALLETKEGFVVAGVTTSSGSGSSDGWIVKTDPDGNGEWEVAIGGSKNDGFNSILETEDGYLLTGTTESYGSGGKDLWIVRTDGNGEKIWEKTFGKGADERGNYILEAGGSLYAVGAAESGSYGGRDLFVVKTGKDGEKVWEGAYGGTGDDGGSSALAAEDGGIIIVGYTRSQRNGDTNLWLLKIDPEGEKVWERTFTGAGFDLGRSVVTTKDGGLAIVGWRRPAGSGSEDLWLLKTEKLQ</sequence>
<dbReference type="PANTHER" id="PTHR42754:SF1">
    <property type="entry name" value="LIPOPROTEIN"/>
    <property type="match status" value="1"/>
</dbReference>
<dbReference type="SUPFAM" id="SSF50998">
    <property type="entry name" value="Quinoprotein alcohol dehydrogenase-like"/>
    <property type="match status" value="1"/>
</dbReference>
<comment type="caution">
    <text evidence="1">The sequence shown here is derived from an EMBL/GenBank/DDBJ whole genome shotgun (WGS) entry which is preliminary data.</text>
</comment>
<evidence type="ECO:0000313" key="2">
    <source>
        <dbReference type="Proteomes" id="UP001215956"/>
    </source>
</evidence>
<protein>
    <submittedName>
        <fullName evidence="1">Uncharacterized protein</fullName>
    </submittedName>
</protein>
<keyword evidence="2" id="KW-1185">Reference proteome</keyword>
<dbReference type="Proteomes" id="UP001215956">
    <property type="component" value="Unassembled WGS sequence"/>
</dbReference>
<dbReference type="InterPro" id="IPR011047">
    <property type="entry name" value="Quinoprotein_ADH-like_sf"/>
</dbReference>
<proteinExistence type="predicted"/>
<organism evidence="1 2">
    <name type="scientific">Candidatus Methanocrinis alkalitolerans</name>
    <dbReference type="NCBI Taxonomy" id="3033395"/>
    <lineage>
        <taxon>Archaea</taxon>
        <taxon>Methanobacteriati</taxon>
        <taxon>Methanobacteriota</taxon>
        <taxon>Stenosarchaea group</taxon>
        <taxon>Methanomicrobia</taxon>
        <taxon>Methanotrichales</taxon>
        <taxon>Methanotrichaceae</taxon>
        <taxon>Methanocrinis</taxon>
    </lineage>
</organism>